<dbReference type="InterPro" id="IPR008502">
    <property type="entry name" value="Prolamin-like"/>
</dbReference>
<dbReference type="AlphaFoldDB" id="A0A9Q0F7S0"/>
<organism evidence="3 4">
    <name type="scientific">Turnera subulata</name>
    <dbReference type="NCBI Taxonomy" id="218843"/>
    <lineage>
        <taxon>Eukaryota</taxon>
        <taxon>Viridiplantae</taxon>
        <taxon>Streptophyta</taxon>
        <taxon>Embryophyta</taxon>
        <taxon>Tracheophyta</taxon>
        <taxon>Spermatophyta</taxon>
        <taxon>Magnoliopsida</taxon>
        <taxon>eudicotyledons</taxon>
        <taxon>Gunneridae</taxon>
        <taxon>Pentapetalae</taxon>
        <taxon>rosids</taxon>
        <taxon>fabids</taxon>
        <taxon>Malpighiales</taxon>
        <taxon>Passifloraceae</taxon>
        <taxon>Turnera</taxon>
    </lineage>
</organism>
<gene>
    <name evidence="3" type="ORF">Tsubulata_020778</name>
</gene>
<feature type="domain" description="Prolamin-like" evidence="2">
    <location>
        <begin position="51"/>
        <end position="122"/>
    </location>
</feature>
<evidence type="ECO:0000256" key="1">
    <source>
        <dbReference type="ARBA" id="ARBA00022729"/>
    </source>
</evidence>
<dbReference type="EMBL" id="JAKUCV010006830">
    <property type="protein sequence ID" value="KAJ4825684.1"/>
    <property type="molecule type" value="Genomic_DNA"/>
</dbReference>
<dbReference type="Pfam" id="PF05617">
    <property type="entry name" value="Prolamin_like"/>
    <property type="match status" value="3"/>
</dbReference>
<evidence type="ECO:0000313" key="3">
    <source>
        <dbReference type="EMBL" id="KAJ4825684.1"/>
    </source>
</evidence>
<feature type="domain" description="Prolamin-like" evidence="2">
    <location>
        <begin position="156"/>
        <end position="227"/>
    </location>
</feature>
<protein>
    <recommendedName>
        <fullName evidence="2">Prolamin-like domain-containing protein</fullName>
    </recommendedName>
</protein>
<accession>A0A9Q0F7S0</accession>
<keyword evidence="1" id="KW-0732">Signal</keyword>
<evidence type="ECO:0000313" key="4">
    <source>
        <dbReference type="Proteomes" id="UP001141552"/>
    </source>
</evidence>
<name>A0A9Q0F7S0_9ROSI</name>
<keyword evidence="4" id="KW-1185">Reference proteome</keyword>
<dbReference type="PANTHER" id="PTHR31951">
    <property type="entry name" value="BIFUNCTIONAL INHIBITOR/LIPID-TRANSFER PROTEIN/SEED STORAGE 2S ALBUMIN SUPERFAMILY PROTEIN-RELATED"/>
    <property type="match status" value="1"/>
</dbReference>
<sequence>LEARRLEVEESAKAPPPYSPIKASCAPKLPKNCGDEGCVDVEESSPIISSCTAKLSKNCGDKVKQSVLGLQGSVPTDKCCRQPDRSGKTCHNAFAQLLVSREPASQKSSILENSKTIWEECVEKFNLNFDPGVARSLEVEESAKARPPNSPIIASCAPKLPKNCGDEVKESVLGLEGSVPTADCCRQLVRWGKTCHDAFALLLVSREPASQKSSILTNSKTIWEGCVDVKESSPIIPSCAAKLSKNCGDEVKQSVLGLQGSVPTDKCCRQLVRSGKTCHDAFAQLLVSREPASQKSSILENSKTIWEECV</sequence>
<feature type="non-terminal residue" evidence="3">
    <location>
        <position position="310"/>
    </location>
</feature>
<dbReference type="PANTHER" id="PTHR31951:SF22">
    <property type="entry name" value="ECA1 GAMETOGENESIS RELATED FAMILY"/>
    <property type="match status" value="1"/>
</dbReference>
<evidence type="ECO:0000259" key="2">
    <source>
        <dbReference type="Pfam" id="PF05617"/>
    </source>
</evidence>
<dbReference type="OrthoDB" id="1603029at2759"/>
<feature type="domain" description="Prolamin-like" evidence="2">
    <location>
        <begin position="239"/>
        <end position="310"/>
    </location>
</feature>
<reference evidence="3" key="1">
    <citation type="submission" date="2022-02" db="EMBL/GenBank/DDBJ databases">
        <authorList>
            <person name="Henning P.M."/>
            <person name="McCubbin A.G."/>
            <person name="Shore J.S."/>
        </authorList>
    </citation>
    <scope>NUCLEOTIDE SEQUENCE</scope>
    <source>
        <strain evidence="3">F60SS</strain>
        <tissue evidence="3">Leaves</tissue>
    </source>
</reference>
<dbReference type="Proteomes" id="UP001141552">
    <property type="component" value="Unassembled WGS sequence"/>
</dbReference>
<comment type="caution">
    <text evidence="3">The sequence shown here is derived from an EMBL/GenBank/DDBJ whole genome shotgun (WGS) entry which is preliminary data.</text>
</comment>
<feature type="non-terminal residue" evidence="3">
    <location>
        <position position="1"/>
    </location>
</feature>
<reference evidence="3" key="2">
    <citation type="journal article" date="2023" name="Plants (Basel)">
        <title>Annotation of the Turnera subulata (Passifloraceae) Draft Genome Reveals the S-Locus Evolved after the Divergence of Turneroideae from Passifloroideae in a Stepwise Manner.</title>
        <authorList>
            <person name="Henning P.M."/>
            <person name="Roalson E.H."/>
            <person name="Mir W."/>
            <person name="McCubbin A.G."/>
            <person name="Shore J.S."/>
        </authorList>
    </citation>
    <scope>NUCLEOTIDE SEQUENCE</scope>
    <source>
        <strain evidence="3">F60SS</strain>
    </source>
</reference>
<proteinExistence type="predicted"/>